<evidence type="ECO:0000313" key="8">
    <source>
        <dbReference type="Proteomes" id="UP000194139"/>
    </source>
</evidence>
<dbReference type="InterPro" id="IPR029016">
    <property type="entry name" value="GAF-like_dom_sf"/>
</dbReference>
<evidence type="ECO:0000259" key="6">
    <source>
        <dbReference type="PROSITE" id="PS51078"/>
    </source>
</evidence>
<feature type="domain" description="IclR-ED" evidence="6">
    <location>
        <begin position="82"/>
        <end position="266"/>
    </location>
</feature>
<dbReference type="InterPro" id="IPR036390">
    <property type="entry name" value="WH_DNA-bd_sf"/>
</dbReference>
<dbReference type="Pfam" id="PF09339">
    <property type="entry name" value="HTH_IclR"/>
    <property type="match status" value="1"/>
</dbReference>
<dbReference type="SUPFAM" id="SSF55781">
    <property type="entry name" value="GAF domain-like"/>
    <property type="match status" value="1"/>
</dbReference>
<dbReference type="GO" id="GO:0003677">
    <property type="term" value="F:DNA binding"/>
    <property type="evidence" value="ECO:0007669"/>
    <property type="project" value="UniProtKB-KW"/>
</dbReference>
<keyword evidence="3" id="KW-0804">Transcription</keyword>
<dbReference type="Proteomes" id="UP000194139">
    <property type="component" value="Chromosome"/>
</dbReference>
<reference evidence="7 8" key="1">
    <citation type="submission" date="2017-05" db="EMBL/GenBank/DDBJ databases">
        <title>Complete and WGS of Bordetella genogroups.</title>
        <authorList>
            <person name="Spilker T."/>
            <person name="LiPuma J."/>
        </authorList>
    </citation>
    <scope>NUCLEOTIDE SEQUENCE [LARGE SCALE GENOMIC DNA]</scope>
    <source>
        <strain evidence="7 8">AU17164</strain>
    </source>
</reference>
<dbReference type="GO" id="GO:0045892">
    <property type="term" value="P:negative regulation of DNA-templated transcription"/>
    <property type="evidence" value="ECO:0007669"/>
    <property type="project" value="TreeGrafter"/>
</dbReference>
<evidence type="ECO:0000256" key="4">
    <source>
        <dbReference type="SAM" id="MobiDB-lite"/>
    </source>
</evidence>
<dbReference type="PANTHER" id="PTHR30136">
    <property type="entry name" value="HELIX-TURN-HELIX TRANSCRIPTIONAL REGULATOR, ICLR FAMILY"/>
    <property type="match status" value="1"/>
</dbReference>
<dbReference type="PANTHER" id="PTHR30136:SF39">
    <property type="entry name" value="TRANSCRIPTIONAL REGULATORY PROTEIN"/>
    <property type="match status" value="1"/>
</dbReference>
<organism evidence="7 8">
    <name type="scientific">Bordetella genomosp. 9</name>
    <dbReference type="NCBI Taxonomy" id="1416803"/>
    <lineage>
        <taxon>Bacteria</taxon>
        <taxon>Pseudomonadati</taxon>
        <taxon>Pseudomonadota</taxon>
        <taxon>Betaproteobacteria</taxon>
        <taxon>Burkholderiales</taxon>
        <taxon>Alcaligenaceae</taxon>
        <taxon>Bordetella</taxon>
    </lineage>
</organism>
<dbReference type="SMART" id="SM00346">
    <property type="entry name" value="HTH_ICLR"/>
    <property type="match status" value="1"/>
</dbReference>
<dbReference type="Pfam" id="PF01614">
    <property type="entry name" value="IclR_C"/>
    <property type="match status" value="1"/>
</dbReference>
<proteinExistence type="predicted"/>
<name>A0A1W6Z3L1_9BORD</name>
<dbReference type="SUPFAM" id="SSF46785">
    <property type="entry name" value="Winged helix' DNA-binding domain"/>
    <property type="match status" value="1"/>
</dbReference>
<sequence length="304" mass="32431">MDHYGDNVATSPSRVDGAQSIARALRVLRTVARTAQEGAGLLALTRETGMNKPTVHRLLAALAAEGMVEQDPVTRRYFLGPECHVLGHIASQRHGLARLAADTVANLAHTCGDSAFFSIRRHVFAVCVLREDGDYPLKTHALRPGDRHPLGVGAGSLAMLAALPDDEVDACLHANAALIEQRYPNYSPALLRAQVSEARAQGYAANRGLIVPGSWGIGVPVRGADGQVAGALSIAAIESRLDEERQFQLAKLLSKEAKKLESLAESAGVLRKDSAAARAAPDEHRRKSQGRTPGDITMRGENHA</sequence>
<dbReference type="Gene3D" id="3.30.450.40">
    <property type="match status" value="1"/>
</dbReference>
<evidence type="ECO:0000313" key="7">
    <source>
        <dbReference type="EMBL" id="ARP87413.1"/>
    </source>
</evidence>
<feature type="domain" description="HTH iclR-type" evidence="5">
    <location>
        <begin position="18"/>
        <end position="81"/>
    </location>
</feature>
<keyword evidence="2" id="KW-0238">DNA-binding</keyword>
<keyword evidence="1" id="KW-0805">Transcription regulation</keyword>
<dbReference type="OrthoDB" id="9807558at2"/>
<dbReference type="PROSITE" id="PS51077">
    <property type="entry name" value="HTH_ICLR"/>
    <property type="match status" value="1"/>
</dbReference>
<protein>
    <submittedName>
        <fullName evidence="7">Transcriptional regulator</fullName>
    </submittedName>
</protein>
<gene>
    <name evidence="7" type="ORF">CAL13_15235</name>
</gene>
<evidence type="ECO:0000259" key="5">
    <source>
        <dbReference type="PROSITE" id="PS51077"/>
    </source>
</evidence>
<evidence type="ECO:0000256" key="1">
    <source>
        <dbReference type="ARBA" id="ARBA00023015"/>
    </source>
</evidence>
<feature type="region of interest" description="Disordered" evidence="4">
    <location>
        <begin position="263"/>
        <end position="304"/>
    </location>
</feature>
<dbReference type="PROSITE" id="PS51078">
    <property type="entry name" value="ICLR_ED"/>
    <property type="match status" value="1"/>
</dbReference>
<feature type="compositionally biased region" description="Basic and acidic residues" evidence="4">
    <location>
        <begin position="270"/>
        <end position="285"/>
    </location>
</feature>
<dbReference type="Gene3D" id="1.10.10.10">
    <property type="entry name" value="Winged helix-like DNA-binding domain superfamily/Winged helix DNA-binding domain"/>
    <property type="match status" value="1"/>
</dbReference>
<dbReference type="GO" id="GO:0003700">
    <property type="term" value="F:DNA-binding transcription factor activity"/>
    <property type="evidence" value="ECO:0007669"/>
    <property type="project" value="TreeGrafter"/>
</dbReference>
<evidence type="ECO:0000256" key="3">
    <source>
        <dbReference type="ARBA" id="ARBA00023163"/>
    </source>
</evidence>
<accession>A0A1W6Z3L1</accession>
<dbReference type="AlphaFoldDB" id="A0A1W6Z3L1"/>
<keyword evidence="8" id="KW-1185">Reference proteome</keyword>
<dbReference type="InterPro" id="IPR014757">
    <property type="entry name" value="Tscrpt_reg_IclR_C"/>
</dbReference>
<evidence type="ECO:0000256" key="2">
    <source>
        <dbReference type="ARBA" id="ARBA00023125"/>
    </source>
</evidence>
<dbReference type="InterPro" id="IPR036388">
    <property type="entry name" value="WH-like_DNA-bd_sf"/>
</dbReference>
<dbReference type="InterPro" id="IPR005471">
    <property type="entry name" value="Tscrpt_reg_IclR_N"/>
</dbReference>
<dbReference type="EMBL" id="CP021109">
    <property type="protein sequence ID" value="ARP87413.1"/>
    <property type="molecule type" value="Genomic_DNA"/>
</dbReference>
<dbReference type="InterPro" id="IPR050707">
    <property type="entry name" value="HTH_MetabolicPath_Reg"/>
</dbReference>